<dbReference type="SUPFAM" id="SSF56214">
    <property type="entry name" value="4'-phosphopantetheinyl transferase"/>
    <property type="match status" value="2"/>
</dbReference>
<comment type="similarity">
    <text evidence="1">Belongs to the P-Pant transferase superfamily. Gsp/Sfp/HetI/AcpT family.</text>
</comment>
<dbReference type="Gene3D" id="3.90.470.20">
    <property type="entry name" value="4'-phosphopantetheinyl transferase domain"/>
    <property type="match status" value="2"/>
</dbReference>
<dbReference type="GO" id="GO:0000287">
    <property type="term" value="F:magnesium ion binding"/>
    <property type="evidence" value="ECO:0007669"/>
    <property type="project" value="InterPro"/>
</dbReference>
<dbReference type="EMBL" id="CP063656">
    <property type="protein sequence ID" value="QOW19743.1"/>
    <property type="molecule type" value="Genomic_DNA"/>
</dbReference>
<accession>A0A7S6ZSD6</accession>
<dbReference type="PANTHER" id="PTHR12215:SF10">
    <property type="entry name" value="L-AMINOADIPATE-SEMIALDEHYDE DEHYDROGENASE-PHOSPHOPANTETHEINYL TRANSFERASE"/>
    <property type="match status" value="1"/>
</dbReference>
<sequence>MPVPEPHPPCWTWLPLPRGEVAEPVARRWLGERLGCPPEDLSLPRDDHGRPHLGGRFARWDGNWSHSGAGLLVALGRDVRLGIDLEWVRPRPRAMELARRFFTASEADAIAALPPAQREPAFLRLWCAKEAVLKAHGRGLAFGLDKFEFETSDTGIRLVRCDDALGDPAQWSVRELLPQPGYVGAMAWRPE</sequence>
<reference evidence="4 5" key="1">
    <citation type="submission" date="2020-10" db="EMBL/GenBank/DDBJ databases">
        <title>complete genome sequencing of Lysobacter sp. H21R20.</title>
        <authorList>
            <person name="Bae J.-W."/>
            <person name="Lee S.-Y."/>
        </authorList>
    </citation>
    <scope>NUCLEOTIDE SEQUENCE [LARGE SCALE GENOMIC DNA]</scope>
    <source>
        <strain evidence="4 5">H21R20</strain>
    </source>
</reference>
<evidence type="ECO:0000313" key="5">
    <source>
        <dbReference type="Proteomes" id="UP000594059"/>
    </source>
</evidence>
<dbReference type="GO" id="GO:0019878">
    <property type="term" value="P:lysine biosynthetic process via aminoadipic acid"/>
    <property type="evidence" value="ECO:0007669"/>
    <property type="project" value="TreeGrafter"/>
</dbReference>
<dbReference type="AlphaFoldDB" id="A0A7S6ZSD6"/>
<dbReference type="InterPro" id="IPR050559">
    <property type="entry name" value="P-Pant_transferase_sf"/>
</dbReference>
<keyword evidence="5" id="KW-1185">Reference proteome</keyword>
<organism evidence="4 5">
    <name type="scientific">Novilysobacter ciconiae</name>
    <dbReference type="NCBI Taxonomy" id="2781022"/>
    <lineage>
        <taxon>Bacteria</taxon>
        <taxon>Pseudomonadati</taxon>
        <taxon>Pseudomonadota</taxon>
        <taxon>Gammaproteobacteria</taxon>
        <taxon>Lysobacterales</taxon>
        <taxon>Lysobacteraceae</taxon>
        <taxon>Novilysobacter</taxon>
    </lineage>
</organism>
<dbReference type="KEGG" id="lcic:INQ41_01290"/>
<dbReference type="InterPro" id="IPR008278">
    <property type="entry name" value="4-PPantetheinyl_Trfase_dom"/>
</dbReference>
<protein>
    <submittedName>
        <fullName evidence="4">4'-phosphopantetheinyl transferase superfamily protein</fullName>
    </submittedName>
</protein>
<keyword evidence="2 4" id="KW-0808">Transferase</keyword>
<evidence type="ECO:0000256" key="2">
    <source>
        <dbReference type="ARBA" id="ARBA00022679"/>
    </source>
</evidence>
<proteinExistence type="inferred from homology"/>
<dbReference type="GO" id="GO:0008897">
    <property type="term" value="F:holo-[acyl-carrier-protein] synthase activity"/>
    <property type="evidence" value="ECO:0007669"/>
    <property type="project" value="InterPro"/>
</dbReference>
<evidence type="ECO:0000313" key="4">
    <source>
        <dbReference type="EMBL" id="QOW19743.1"/>
    </source>
</evidence>
<dbReference type="Proteomes" id="UP000594059">
    <property type="component" value="Chromosome"/>
</dbReference>
<gene>
    <name evidence="4" type="ORF">INQ41_01290</name>
</gene>
<dbReference type="GO" id="GO:0005829">
    <property type="term" value="C:cytosol"/>
    <property type="evidence" value="ECO:0007669"/>
    <property type="project" value="TreeGrafter"/>
</dbReference>
<name>A0A7S6ZSD6_9GAMM</name>
<evidence type="ECO:0000256" key="1">
    <source>
        <dbReference type="ARBA" id="ARBA00010990"/>
    </source>
</evidence>
<dbReference type="RefSeq" id="WP_193985543.1">
    <property type="nucleotide sequence ID" value="NZ_CP063656.1"/>
</dbReference>
<feature type="domain" description="4'-phosphopantetheinyl transferase" evidence="3">
    <location>
        <begin position="81"/>
        <end position="174"/>
    </location>
</feature>
<dbReference type="Pfam" id="PF01648">
    <property type="entry name" value="ACPS"/>
    <property type="match status" value="1"/>
</dbReference>
<evidence type="ECO:0000259" key="3">
    <source>
        <dbReference type="Pfam" id="PF01648"/>
    </source>
</evidence>
<dbReference type="PANTHER" id="PTHR12215">
    <property type="entry name" value="PHOSPHOPANTETHEINE TRANSFERASE"/>
    <property type="match status" value="1"/>
</dbReference>
<dbReference type="InterPro" id="IPR037143">
    <property type="entry name" value="4-PPantetheinyl_Trfase_dom_sf"/>
</dbReference>